<name>A0AAD5SLN2_9FUNG</name>
<dbReference type="EMBL" id="JADGJD010000004">
    <property type="protein sequence ID" value="KAJ3057400.1"/>
    <property type="molecule type" value="Genomic_DNA"/>
</dbReference>
<evidence type="ECO:0000256" key="1">
    <source>
        <dbReference type="SAM" id="MobiDB-lite"/>
    </source>
</evidence>
<evidence type="ECO:0000313" key="2">
    <source>
        <dbReference type="EMBL" id="KAJ3057400.1"/>
    </source>
</evidence>
<gene>
    <name evidence="2" type="ORF">HK097_007579</name>
</gene>
<dbReference type="Proteomes" id="UP001212841">
    <property type="component" value="Unassembled WGS sequence"/>
</dbReference>
<dbReference type="AlphaFoldDB" id="A0AAD5SLN2"/>
<comment type="caution">
    <text evidence="2">The sequence shown here is derived from an EMBL/GenBank/DDBJ whole genome shotgun (WGS) entry which is preliminary data.</text>
</comment>
<protein>
    <submittedName>
        <fullName evidence="2">Uncharacterized protein</fullName>
    </submittedName>
</protein>
<evidence type="ECO:0000313" key="3">
    <source>
        <dbReference type="Proteomes" id="UP001212841"/>
    </source>
</evidence>
<accession>A0AAD5SLN2</accession>
<feature type="region of interest" description="Disordered" evidence="1">
    <location>
        <begin position="141"/>
        <end position="167"/>
    </location>
</feature>
<organism evidence="2 3">
    <name type="scientific">Rhizophlyctis rosea</name>
    <dbReference type="NCBI Taxonomy" id="64517"/>
    <lineage>
        <taxon>Eukaryota</taxon>
        <taxon>Fungi</taxon>
        <taxon>Fungi incertae sedis</taxon>
        <taxon>Chytridiomycota</taxon>
        <taxon>Chytridiomycota incertae sedis</taxon>
        <taxon>Chytridiomycetes</taxon>
        <taxon>Rhizophlyctidales</taxon>
        <taxon>Rhizophlyctidaceae</taxon>
        <taxon>Rhizophlyctis</taxon>
    </lineage>
</organism>
<sequence length="335" mass="35973">MNYAMPSIVRAPSVGPATSPIAFMHPTPLPKWATQEPTRNRVELDITNPPSEDRNIFMPAPRKPVVAGTASHMVIPRLDASTPARFSQTAAGGAEEMDAGECLRRAVFSSAGKLGGVTKGAGKLGSAVAASRPVGVNVWSDLAPSTEPLTPVNENMEKGEEEDGFGSDYSEDDAYAELLEIVTKPKAHVLVNFNSPAIPRDAPPKGHRRRKSSVPSVFFGMESHMERFAAMHGPSVGVEPPRLAKTPFRPKEGEMLAPPVADLRLMGSSPVSRAKNPVPFNSPFFNQLQNAMHSRPESPHVSYNSHQSGVELGLLSPSPSPDLILVRPSLTRVRA</sequence>
<proteinExistence type="predicted"/>
<reference evidence="2" key="1">
    <citation type="submission" date="2020-05" db="EMBL/GenBank/DDBJ databases">
        <title>Phylogenomic resolution of chytrid fungi.</title>
        <authorList>
            <person name="Stajich J.E."/>
            <person name="Amses K."/>
            <person name="Simmons R."/>
            <person name="Seto K."/>
            <person name="Myers J."/>
            <person name="Bonds A."/>
            <person name="Quandt C.A."/>
            <person name="Barry K."/>
            <person name="Liu P."/>
            <person name="Grigoriev I."/>
            <person name="Longcore J.E."/>
            <person name="James T.Y."/>
        </authorList>
    </citation>
    <scope>NUCLEOTIDE SEQUENCE</scope>
    <source>
        <strain evidence="2">JEL0318</strain>
    </source>
</reference>
<keyword evidence="3" id="KW-1185">Reference proteome</keyword>